<keyword evidence="2" id="KW-1185">Reference proteome</keyword>
<name>A0A9X1STM6_9ACTN</name>
<sequence length="164" mass="17544">MPSYRVQPIEPDLAWRVRATLRSPGYDYPAYVDLATAEGPCRVCLNPFRSGADRAVWFVYDPARGRGPGPVPGPVQIHEEGCQAYRSITPSPVTGLDPALLRSGCGLLLQGFSACPQGGGTALESADGADALGAALTRLFAEPSIEYVHVRRADDGCFLYEVTC</sequence>
<dbReference type="EMBL" id="JAJOMB010000006">
    <property type="protein sequence ID" value="MCD5312012.1"/>
    <property type="molecule type" value="Genomic_DNA"/>
</dbReference>
<dbReference type="RefSeq" id="WP_231441784.1">
    <property type="nucleotide sequence ID" value="NZ_JAJOMB010000006.1"/>
</dbReference>
<comment type="caution">
    <text evidence="1">The sequence shown here is derived from an EMBL/GenBank/DDBJ whole genome shotgun (WGS) entry which is preliminary data.</text>
</comment>
<dbReference type="AlphaFoldDB" id="A0A9X1STM6"/>
<proteinExistence type="predicted"/>
<dbReference type="Proteomes" id="UP001138997">
    <property type="component" value="Unassembled WGS sequence"/>
</dbReference>
<organism evidence="1 2">
    <name type="scientific">Kineosporia babensis</name>
    <dbReference type="NCBI Taxonomy" id="499548"/>
    <lineage>
        <taxon>Bacteria</taxon>
        <taxon>Bacillati</taxon>
        <taxon>Actinomycetota</taxon>
        <taxon>Actinomycetes</taxon>
        <taxon>Kineosporiales</taxon>
        <taxon>Kineosporiaceae</taxon>
        <taxon>Kineosporia</taxon>
    </lineage>
</organism>
<gene>
    <name evidence="1" type="ORF">LR394_13960</name>
</gene>
<evidence type="ECO:0000313" key="1">
    <source>
        <dbReference type="EMBL" id="MCD5312012.1"/>
    </source>
</evidence>
<evidence type="ECO:0000313" key="2">
    <source>
        <dbReference type="Proteomes" id="UP001138997"/>
    </source>
</evidence>
<protein>
    <submittedName>
        <fullName evidence="1">DUF1203 domain-containing protein</fullName>
    </submittedName>
</protein>
<dbReference type="InterPro" id="IPR009593">
    <property type="entry name" value="DUF1203"/>
</dbReference>
<dbReference type="Pfam" id="PF06718">
    <property type="entry name" value="DUF1203"/>
    <property type="match status" value="1"/>
</dbReference>
<accession>A0A9X1STM6</accession>
<reference evidence="1" key="1">
    <citation type="submission" date="2021-11" db="EMBL/GenBank/DDBJ databases">
        <title>Streptomyces corallinus and Kineosporia corallina sp. nov., two new coral-derived marine actinobacteria.</title>
        <authorList>
            <person name="Buangrab K."/>
            <person name="Sutthacheep M."/>
            <person name="Yeemin T."/>
            <person name="Harunari E."/>
            <person name="Igarashi Y."/>
            <person name="Sripreechasak P."/>
            <person name="Kanchanasin P."/>
            <person name="Tanasupawat S."/>
            <person name="Phongsopitanun W."/>
        </authorList>
    </citation>
    <scope>NUCLEOTIDE SEQUENCE</scope>
    <source>
        <strain evidence="1">JCM 31032</strain>
    </source>
</reference>